<sequence>MSATCHINVNDTIVSFCQGNSFKNYVRQAINDEMFWRDLFTNMNLNNNIDNRLTSKLPDQVKRELERILPDMMRTRYLDYIVNQFPNQVAKEINNQFPSYLNNNYQMQQILDTHKSSLKQQLESTVRDILDRISNDPKYQEVVQAHLQAIDYNGTQKIKEISDNADSQLKNIRNDFNQELYRMKNEVNSNLSNLSSQLSELQNIKNEISNIKDKQRDDINKIHWLYGGAIAVITIALSLFTLTK</sequence>
<keyword evidence="1" id="KW-0175">Coiled coil</keyword>
<dbReference type="GeneID" id="80517927"/>
<dbReference type="Gene3D" id="1.20.120.20">
    <property type="entry name" value="Apolipoprotein"/>
    <property type="match status" value="1"/>
</dbReference>
<organism evidence="3">
    <name type="scientific">Tupanvirus deep ocean</name>
    <dbReference type="NCBI Taxonomy" id="2126984"/>
    <lineage>
        <taxon>Viruses</taxon>
        <taxon>Varidnaviria</taxon>
        <taxon>Bamfordvirae</taxon>
        <taxon>Nucleocytoviricota</taxon>
        <taxon>Megaviricetes</taxon>
        <taxon>Imitervirales</taxon>
        <taxon>Mimiviridae</taxon>
        <taxon>Megamimivirinae</taxon>
        <taxon>Tupanvirus</taxon>
        <taxon>Tupanvirus altamarinense</taxon>
    </lineage>
</organism>
<evidence type="ECO:0000313" key="3">
    <source>
        <dbReference type="EMBL" id="QKU34598.1"/>
    </source>
</evidence>
<keyword evidence="2" id="KW-0812">Transmembrane</keyword>
<dbReference type="KEGG" id="vg:80517927"/>
<evidence type="ECO:0000256" key="1">
    <source>
        <dbReference type="SAM" id="Coils"/>
    </source>
</evidence>
<keyword evidence="2" id="KW-1133">Transmembrane helix</keyword>
<protein>
    <submittedName>
        <fullName evidence="3">Putative ORFan</fullName>
    </submittedName>
</protein>
<feature type="transmembrane region" description="Helical" evidence="2">
    <location>
        <begin position="224"/>
        <end position="242"/>
    </location>
</feature>
<reference evidence="3" key="1">
    <citation type="submission" date="2017-06" db="EMBL/GenBank/DDBJ databases">
        <authorList>
            <person name="Assis F.L."/>
            <person name="Abrahao J.S."/>
            <person name="Silva L."/>
            <person name="Khalil J.B."/>
            <person name="Rodrigues R."/>
            <person name="Silva L.S."/>
            <person name="Boratto P."/>
            <person name="Andrade M."/>
            <person name="Kroon E.G."/>
            <person name="Ribeiro B."/>
            <person name="Bergier I."/>
            <person name="Seligmann H."/>
            <person name="Ghigo E."/>
            <person name="Colson P."/>
            <person name="Levasseur A."/>
            <person name="Raoult D."/>
            <person name="Scola B.L."/>
        </authorList>
    </citation>
    <scope>NUCLEOTIDE SEQUENCE</scope>
    <source>
        <strain evidence="3">Deep ocean</strain>
    </source>
</reference>
<dbReference type="RefSeq" id="YP_010781236.1">
    <property type="nucleotide sequence ID" value="NC_075038.1"/>
</dbReference>
<proteinExistence type="predicted"/>
<dbReference type="EMBL" id="MF405918">
    <property type="protein sequence ID" value="QKU34598.1"/>
    <property type="molecule type" value="Genomic_DNA"/>
</dbReference>
<reference evidence="3" key="2">
    <citation type="journal article" date="2018" name="Nat. Commun.">
        <title>Tailed giant Tupanvirus possesses the most complete translational apparatus of the known virosphere.</title>
        <authorList>
            <person name="Abrahao J."/>
            <person name="Silva L."/>
            <person name="Silva L.S."/>
            <person name="Khalil J.Y.B."/>
            <person name="Rodrigues R."/>
            <person name="Arantes T."/>
            <person name="Assis F."/>
            <person name="Boratto P."/>
            <person name="Andrade M."/>
            <person name="Kroon E.G."/>
            <person name="Ribeiro B."/>
            <person name="Bergier I."/>
            <person name="Seligmann H."/>
            <person name="Ghigo E."/>
            <person name="Colson P."/>
            <person name="Levasseur A."/>
            <person name="Kroemer G."/>
            <person name="Raoult D."/>
            <person name="La Scola B."/>
        </authorList>
    </citation>
    <scope>NUCLEOTIDE SEQUENCE [LARGE SCALE GENOMIC DNA]</scope>
    <source>
        <strain evidence="3">Deep ocean</strain>
    </source>
</reference>
<evidence type="ECO:0000256" key="2">
    <source>
        <dbReference type="SAM" id="Phobius"/>
    </source>
</evidence>
<feature type="coiled-coil region" evidence="1">
    <location>
        <begin position="177"/>
        <end position="214"/>
    </location>
</feature>
<accession>A0A6N1NS75</accession>
<name>A0A6N1NS75_9VIRU</name>
<keyword evidence="2" id="KW-0472">Membrane</keyword>